<accession>A0A9P5X7C3</accession>
<evidence type="ECO:0000313" key="2">
    <source>
        <dbReference type="EMBL" id="KAF9444485.1"/>
    </source>
</evidence>
<feature type="region of interest" description="Disordered" evidence="1">
    <location>
        <begin position="44"/>
        <end position="65"/>
    </location>
</feature>
<dbReference type="OrthoDB" id="5386574at2759"/>
<name>A0A9P5X7C3_9AGAR</name>
<sequence>MPDDADWNQSYILGCGQRKCFLWSHPSGDFHIQPYIEPSIVEPPAANFPTTERHTVERPTDEQPLAVERPASAQAAIERPAFEQLITEYPTTEYPSAKTTNRTFMQRIKFWRTPTSRRLVRHIRSLVRVRYT</sequence>
<dbReference type="EMBL" id="MU151372">
    <property type="protein sequence ID" value="KAF9444485.1"/>
    <property type="molecule type" value="Genomic_DNA"/>
</dbReference>
<protein>
    <submittedName>
        <fullName evidence="2">Uncharacterized protein</fullName>
    </submittedName>
</protein>
<feature type="compositionally biased region" description="Basic and acidic residues" evidence="1">
    <location>
        <begin position="51"/>
        <end position="61"/>
    </location>
</feature>
<dbReference type="AlphaFoldDB" id="A0A9P5X7C3"/>
<proteinExistence type="predicted"/>
<dbReference type="Proteomes" id="UP000807342">
    <property type="component" value="Unassembled WGS sequence"/>
</dbReference>
<comment type="caution">
    <text evidence="2">The sequence shown here is derived from an EMBL/GenBank/DDBJ whole genome shotgun (WGS) entry which is preliminary data.</text>
</comment>
<gene>
    <name evidence="2" type="ORF">P691DRAFT_763345</name>
</gene>
<organism evidence="2 3">
    <name type="scientific">Macrolepiota fuliginosa MF-IS2</name>
    <dbReference type="NCBI Taxonomy" id="1400762"/>
    <lineage>
        <taxon>Eukaryota</taxon>
        <taxon>Fungi</taxon>
        <taxon>Dikarya</taxon>
        <taxon>Basidiomycota</taxon>
        <taxon>Agaricomycotina</taxon>
        <taxon>Agaricomycetes</taxon>
        <taxon>Agaricomycetidae</taxon>
        <taxon>Agaricales</taxon>
        <taxon>Agaricineae</taxon>
        <taxon>Agaricaceae</taxon>
        <taxon>Macrolepiota</taxon>
    </lineage>
</organism>
<evidence type="ECO:0000256" key="1">
    <source>
        <dbReference type="SAM" id="MobiDB-lite"/>
    </source>
</evidence>
<evidence type="ECO:0000313" key="3">
    <source>
        <dbReference type="Proteomes" id="UP000807342"/>
    </source>
</evidence>
<reference evidence="2" key="1">
    <citation type="submission" date="2020-11" db="EMBL/GenBank/DDBJ databases">
        <authorList>
            <consortium name="DOE Joint Genome Institute"/>
            <person name="Ahrendt S."/>
            <person name="Riley R."/>
            <person name="Andreopoulos W."/>
            <person name="Labutti K."/>
            <person name="Pangilinan J."/>
            <person name="Ruiz-Duenas F.J."/>
            <person name="Barrasa J.M."/>
            <person name="Sanchez-Garcia M."/>
            <person name="Camarero S."/>
            <person name="Miyauchi S."/>
            <person name="Serrano A."/>
            <person name="Linde D."/>
            <person name="Babiker R."/>
            <person name="Drula E."/>
            <person name="Ayuso-Fernandez I."/>
            <person name="Pacheco R."/>
            <person name="Padilla G."/>
            <person name="Ferreira P."/>
            <person name="Barriuso J."/>
            <person name="Kellner H."/>
            <person name="Castanera R."/>
            <person name="Alfaro M."/>
            <person name="Ramirez L."/>
            <person name="Pisabarro A.G."/>
            <person name="Kuo A."/>
            <person name="Tritt A."/>
            <person name="Lipzen A."/>
            <person name="He G."/>
            <person name="Yan M."/>
            <person name="Ng V."/>
            <person name="Cullen D."/>
            <person name="Martin F."/>
            <person name="Rosso M.-N."/>
            <person name="Henrissat B."/>
            <person name="Hibbett D."/>
            <person name="Martinez A.T."/>
            <person name="Grigoriev I.V."/>
        </authorList>
    </citation>
    <scope>NUCLEOTIDE SEQUENCE</scope>
    <source>
        <strain evidence="2">MF-IS2</strain>
    </source>
</reference>
<keyword evidence="3" id="KW-1185">Reference proteome</keyword>